<protein>
    <recommendedName>
        <fullName evidence="3">Peptidase E</fullName>
    </recommendedName>
</protein>
<gene>
    <name evidence="1" type="ORF">US91_C0003G0107</name>
</gene>
<dbReference type="Gene3D" id="3.40.50.880">
    <property type="match status" value="1"/>
</dbReference>
<dbReference type="Proteomes" id="UP000034022">
    <property type="component" value="Unassembled WGS sequence"/>
</dbReference>
<evidence type="ECO:0000313" key="2">
    <source>
        <dbReference type="Proteomes" id="UP000034022"/>
    </source>
</evidence>
<dbReference type="EMBL" id="LBUU01000003">
    <property type="protein sequence ID" value="KKQ70777.1"/>
    <property type="molecule type" value="Genomic_DNA"/>
</dbReference>
<dbReference type="AlphaFoldDB" id="A0A0G0JVX9"/>
<organism evidence="1 2">
    <name type="scientific">Candidatus Falkowbacteria bacterium GW2011_GWE1_38_31</name>
    <dbReference type="NCBI Taxonomy" id="1618638"/>
    <lineage>
        <taxon>Bacteria</taxon>
        <taxon>Candidatus Falkowiibacteriota</taxon>
    </lineage>
</organism>
<dbReference type="InterPro" id="IPR029062">
    <property type="entry name" value="Class_I_gatase-like"/>
</dbReference>
<evidence type="ECO:0000313" key="1">
    <source>
        <dbReference type="EMBL" id="KKQ70777.1"/>
    </source>
</evidence>
<proteinExistence type="predicted"/>
<dbReference type="SUPFAM" id="SSF52317">
    <property type="entry name" value="Class I glutamine amidotransferase-like"/>
    <property type="match status" value="1"/>
</dbReference>
<reference evidence="1" key="1">
    <citation type="journal article" date="2015" name="Nature">
        <title>rRNA introns, odd ribosomes, and small enigmatic genomes across a large radiation of phyla.</title>
        <authorList>
            <person name="Brown C.T."/>
            <person name="Hug L.A."/>
            <person name="Thomas B.C."/>
            <person name="Sharon I."/>
            <person name="Castelle C.J."/>
            <person name="Singh A."/>
            <person name="Wilkins M.J."/>
            <person name="Williams K.H."/>
            <person name="Banfield J.F."/>
        </authorList>
    </citation>
    <scope>NUCLEOTIDE SEQUENCE [LARGE SCALE GENOMIC DNA]</scope>
</reference>
<sequence>MTKFILHGGETGVPNKHNEAFYQEWVKDFDNDKIPTILLVFFSRPDEIWGELEKSDRERFAKYTNNRKANFIVADSDMEKFKAQIRLADVIYFRGGKPEKIIDTMKTIKDDFLALIKGKIFAGSSAGVMFLSDYSRSVDRGWDKWFGILPINSIVHYTDELHKESLEDFKKKNPDNKNEYILLPETEFIIKRF</sequence>
<accession>A0A0G0JVX9</accession>
<comment type="caution">
    <text evidence="1">The sequence shown here is derived from an EMBL/GenBank/DDBJ whole genome shotgun (WGS) entry which is preliminary data.</text>
</comment>
<name>A0A0G0JVX9_9BACT</name>
<evidence type="ECO:0008006" key="3">
    <source>
        <dbReference type="Google" id="ProtNLM"/>
    </source>
</evidence>